<comment type="caution">
    <text evidence="2">The sequence shown here is derived from an EMBL/GenBank/DDBJ whole genome shotgun (WGS) entry which is preliminary data.</text>
</comment>
<accession>A0ABQ9HM75</accession>
<organism evidence="2 3">
    <name type="scientific">Dryococelus australis</name>
    <dbReference type="NCBI Taxonomy" id="614101"/>
    <lineage>
        <taxon>Eukaryota</taxon>
        <taxon>Metazoa</taxon>
        <taxon>Ecdysozoa</taxon>
        <taxon>Arthropoda</taxon>
        <taxon>Hexapoda</taxon>
        <taxon>Insecta</taxon>
        <taxon>Pterygota</taxon>
        <taxon>Neoptera</taxon>
        <taxon>Polyneoptera</taxon>
        <taxon>Phasmatodea</taxon>
        <taxon>Verophasmatodea</taxon>
        <taxon>Anareolatae</taxon>
        <taxon>Phasmatidae</taxon>
        <taxon>Eurycanthinae</taxon>
        <taxon>Dryococelus</taxon>
    </lineage>
</organism>
<protein>
    <submittedName>
        <fullName evidence="2">Uncharacterized protein</fullName>
    </submittedName>
</protein>
<name>A0ABQ9HM75_9NEOP</name>
<evidence type="ECO:0000313" key="3">
    <source>
        <dbReference type="Proteomes" id="UP001159363"/>
    </source>
</evidence>
<evidence type="ECO:0000313" key="2">
    <source>
        <dbReference type="EMBL" id="KAJ8885437.1"/>
    </source>
</evidence>
<sequence length="109" mass="13109">MPRLRGRAKNIGRRTQNAQLVHNRRLNRRVEEHSTDNVNLRDQVVNTRANENLEQRNQRLRANTLRQREARQRATGAHREHNQQRMQDHRVLTRASLNRLAFEYDPEID</sequence>
<feature type="region of interest" description="Disordered" evidence="1">
    <location>
        <begin position="1"/>
        <end position="38"/>
    </location>
</feature>
<keyword evidence="3" id="KW-1185">Reference proteome</keyword>
<feature type="region of interest" description="Disordered" evidence="1">
    <location>
        <begin position="66"/>
        <end position="90"/>
    </location>
</feature>
<proteinExistence type="predicted"/>
<dbReference type="Proteomes" id="UP001159363">
    <property type="component" value="Chromosome X"/>
</dbReference>
<evidence type="ECO:0000256" key="1">
    <source>
        <dbReference type="SAM" id="MobiDB-lite"/>
    </source>
</evidence>
<reference evidence="2 3" key="1">
    <citation type="submission" date="2023-02" db="EMBL/GenBank/DDBJ databases">
        <title>LHISI_Scaffold_Assembly.</title>
        <authorList>
            <person name="Stuart O.P."/>
            <person name="Cleave R."/>
            <person name="Magrath M.J.L."/>
            <person name="Mikheyev A.S."/>
        </authorList>
    </citation>
    <scope>NUCLEOTIDE SEQUENCE [LARGE SCALE GENOMIC DNA]</scope>
    <source>
        <strain evidence="2">Daus_M_001</strain>
        <tissue evidence="2">Leg muscle</tissue>
    </source>
</reference>
<dbReference type="EMBL" id="JARBHB010000004">
    <property type="protein sequence ID" value="KAJ8885437.1"/>
    <property type="molecule type" value="Genomic_DNA"/>
</dbReference>
<gene>
    <name evidence="2" type="ORF">PR048_011634</name>
</gene>
<feature type="compositionally biased region" description="Basic residues" evidence="1">
    <location>
        <begin position="1"/>
        <end position="12"/>
    </location>
</feature>